<dbReference type="Pfam" id="PF00497">
    <property type="entry name" value="SBP_bac_3"/>
    <property type="match status" value="1"/>
</dbReference>
<comment type="subcellular location">
    <subcellularLocation>
        <location evidence="1">Cell envelope</location>
    </subcellularLocation>
</comment>
<keyword evidence="7" id="KW-1185">Reference proteome</keyword>
<dbReference type="InterPro" id="IPR001638">
    <property type="entry name" value="Solute-binding_3/MltF_N"/>
</dbReference>
<dbReference type="InterPro" id="IPR018313">
    <property type="entry name" value="SBP_3_CS"/>
</dbReference>
<sequence>MVLFVLICERRDAVRAQILSGPPDATATPSAPGRLGAIRSRGELLVCIWPDYFAISYRNPRNGEMEGLDIDMARGLAARLQVRPAFIETNFTEFMARLEEGRCDIAMMAVGITPARALRVAFSKPYMASAVYAVTTRTNTRVQSWRDIDSPGTVVAVAAGTVMEPLMRETLRNAEVMVVTPPRTREGEILSGRADVFMSDFPYTRRMVLMHDWARVIDPPGRFGDTLYAYAMPRGDQAWLNEVNAFLERSRVDGSLARAAERHGLAPIMLP</sequence>
<evidence type="ECO:0000259" key="5">
    <source>
        <dbReference type="SMART" id="SM00062"/>
    </source>
</evidence>
<comment type="similarity">
    <text evidence="2 4">Belongs to the bacterial solute-binding protein 3 family.</text>
</comment>
<gene>
    <name evidence="6" type="ORF">JJQ90_07665</name>
</gene>
<protein>
    <submittedName>
        <fullName evidence="6">Amino acid ABC transporter substrate-binding protein</fullName>
    </submittedName>
</protein>
<keyword evidence="3" id="KW-0732">Signal</keyword>
<evidence type="ECO:0000313" key="6">
    <source>
        <dbReference type="EMBL" id="MBU8543577.1"/>
    </source>
</evidence>
<evidence type="ECO:0000313" key="7">
    <source>
        <dbReference type="Proteomes" id="UP000689967"/>
    </source>
</evidence>
<feature type="domain" description="Solute-binding protein family 3/N-terminal" evidence="5">
    <location>
        <begin position="43"/>
        <end position="267"/>
    </location>
</feature>
<dbReference type="PANTHER" id="PTHR35936:SF17">
    <property type="entry name" value="ARGININE-BINDING EXTRACELLULAR PROTEIN ARTP"/>
    <property type="match status" value="1"/>
</dbReference>
<dbReference type="CDD" id="cd13530">
    <property type="entry name" value="PBP2_peptides_like"/>
    <property type="match status" value="1"/>
</dbReference>
<comment type="caution">
    <text evidence="6">The sequence shown here is derived from an EMBL/GenBank/DDBJ whole genome shotgun (WGS) entry which is preliminary data.</text>
</comment>
<evidence type="ECO:0000256" key="4">
    <source>
        <dbReference type="RuleBase" id="RU003744"/>
    </source>
</evidence>
<evidence type="ECO:0000256" key="1">
    <source>
        <dbReference type="ARBA" id="ARBA00004196"/>
    </source>
</evidence>
<evidence type="ECO:0000256" key="3">
    <source>
        <dbReference type="ARBA" id="ARBA00022729"/>
    </source>
</evidence>
<evidence type="ECO:0000256" key="2">
    <source>
        <dbReference type="ARBA" id="ARBA00010333"/>
    </source>
</evidence>
<dbReference type="Proteomes" id="UP000689967">
    <property type="component" value="Unassembled WGS sequence"/>
</dbReference>
<dbReference type="EMBL" id="JAERQM010000002">
    <property type="protein sequence ID" value="MBU8543577.1"/>
    <property type="molecule type" value="Genomic_DNA"/>
</dbReference>
<dbReference type="PROSITE" id="PS01039">
    <property type="entry name" value="SBP_BACTERIAL_3"/>
    <property type="match status" value="1"/>
</dbReference>
<proteinExistence type="inferred from homology"/>
<dbReference type="SMART" id="SM00062">
    <property type="entry name" value="PBPb"/>
    <property type="match status" value="1"/>
</dbReference>
<name>A0ABS6H4H2_9PROT</name>
<reference evidence="6 7" key="1">
    <citation type="submission" date="2021-01" db="EMBL/GenBank/DDBJ databases">
        <title>Roseomonas sp. nov, a bacterium isolated from an oil production mixture in Yumen Oilfield.</title>
        <authorList>
            <person name="Wu D."/>
        </authorList>
    </citation>
    <scope>NUCLEOTIDE SEQUENCE [LARGE SCALE GENOMIC DNA]</scope>
    <source>
        <strain evidence="6 7">ROY-5-3</strain>
    </source>
</reference>
<accession>A0ABS6H4H2</accession>
<dbReference type="PANTHER" id="PTHR35936">
    <property type="entry name" value="MEMBRANE-BOUND LYTIC MUREIN TRANSGLYCOSYLASE F"/>
    <property type="match status" value="1"/>
</dbReference>
<organism evidence="6 7">
    <name type="scientific">Falsiroseomonas oleicola</name>
    <dbReference type="NCBI Taxonomy" id="2801474"/>
    <lineage>
        <taxon>Bacteria</taxon>
        <taxon>Pseudomonadati</taxon>
        <taxon>Pseudomonadota</taxon>
        <taxon>Alphaproteobacteria</taxon>
        <taxon>Acetobacterales</taxon>
        <taxon>Roseomonadaceae</taxon>
        <taxon>Falsiroseomonas</taxon>
    </lineage>
</organism>